<proteinExistence type="predicted"/>
<organism evidence="1">
    <name type="scientific">Lymphocystis disease virus 2</name>
    <dbReference type="NCBI Taxonomy" id="159183"/>
    <lineage>
        <taxon>Viruses</taxon>
        <taxon>Varidnaviria</taxon>
        <taxon>Bamfordvirae</taxon>
        <taxon>Nucleocytoviricota</taxon>
        <taxon>Megaviricetes</taxon>
        <taxon>Pimascovirales</taxon>
        <taxon>Pimascovirales incertae sedis</taxon>
        <taxon>Iridoviridae</taxon>
        <taxon>Alphairidovirinae</taxon>
        <taxon>Lymphocystivirus</taxon>
        <taxon>Lymphocystivirus paralichthys1</taxon>
    </lineage>
</organism>
<evidence type="ECO:0000313" key="1">
    <source>
        <dbReference type="EMBL" id="BCB67547.1"/>
    </source>
</evidence>
<dbReference type="EMBL" id="LC534415">
    <property type="protein sequence ID" value="BCB67547.1"/>
    <property type="molecule type" value="Genomic_DNA"/>
</dbReference>
<sequence length="243" mass="28903">MEHIKQLARRFDKDDVLSDRHKFNLYLEMYCEIWLRSFAVTALKRFLKTADKQYIDLLISEGVELEKTTLFNDPQSTHRLVNICVETVKKWKTQGLGLKPVPYKFFKHPLIYKVLTSQIENINGHILTSIFIEFCLKNKWNPYDYLIDILNEDPDSCPVGRFVRIVAALLPMAEKAQKIIYEYEKAKLFHFLNCRADSVDLIGSVNTILNNEKMRPKKYTRSLLKEYTGVEWNYRKNKWYFRC</sequence>
<reference evidence="1" key="1">
    <citation type="journal article" date="2021" name="Microbiol. Resour. Announc.">
        <title>Genome Sequence of Lymphocystis Disease Virus 2 LCDV-JP_Oita_2018, Isolated from a Diseased Japanese Flounder (Paralichthys olivaceus) in Japan.</title>
        <authorList>
            <person name="Kawato S."/>
            <person name="Nozaki R."/>
            <person name="Hirono I."/>
            <person name="Kondo H."/>
        </authorList>
    </citation>
    <scope>NUCLEOTIDE SEQUENCE</scope>
    <source>
        <strain evidence="1">LCDV-JP_Oita_2018</strain>
    </source>
</reference>
<name>A0A6F8WZX4_9VIRU</name>
<accession>A0A6F8WZX4</accession>
<protein>
    <submittedName>
        <fullName evidence="1">Uncharacterized protein</fullName>
    </submittedName>
</protein>
<dbReference type="Proteomes" id="UP000501113">
    <property type="component" value="Segment"/>
</dbReference>